<feature type="region of interest" description="Disordered" evidence="1">
    <location>
        <begin position="121"/>
        <end position="160"/>
    </location>
</feature>
<dbReference type="InterPro" id="IPR057227">
    <property type="entry name" value="DUF7905"/>
</dbReference>
<proteinExistence type="predicted"/>
<keyword evidence="4" id="KW-1185">Reference proteome</keyword>
<feature type="domain" description="DUF7905" evidence="2">
    <location>
        <begin position="517"/>
        <end position="810"/>
    </location>
</feature>
<evidence type="ECO:0000313" key="3">
    <source>
        <dbReference type="EMBL" id="PUU84312.1"/>
    </source>
</evidence>
<dbReference type="AlphaFoldDB" id="A0A2T7A9D5"/>
<dbReference type="OrthoDB" id="10265971at2759"/>
<accession>A0A2T7A9D5</accession>
<feature type="compositionally biased region" description="Basic and acidic residues" evidence="1">
    <location>
        <begin position="504"/>
        <end position="516"/>
    </location>
</feature>
<evidence type="ECO:0000256" key="1">
    <source>
        <dbReference type="SAM" id="MobiDB-lite"/>
    </source>
</evidence>
<dbReference type="EMBL" id="NESQ01000001">
    <property type="protein sequence ID" value="PUU84312.1"/>
    <property type="molecule type" value="Genomic_DNA"/>
</dbReference>
<evidence type="ECO:0000313" key="4">
    <source>
        <dbReference type="Proteomes" id="UP000244722"/>
    </source>
</evidence>
<dbReference type="Pfam" id="PF25482">
    <property type="entry name" value="DUF7905"/>
    <property type="match status" value="1"/>
</dbReference>
<reference evidence="3 4" key="1">
    <citation type="submission" date="2017-04" db="EMBL/GenBank/DDBJ databases">
        <title>Draft genome sequence of Tuber borchii Vittad., a whitish edible truffle.</title>
        <authorList>
            <consortium name="DOE Joint Genome Institute"/>
            <person name="Murat C."/>
            <person name="Kuo A."/>
            <person name="Barry K.W."/>
            <person name="Clum A."/>
            <person name="Dockter R.B."/>
            <person name="Fauchery L."/>
            <person name="Iotti M."/>
            <person name="Kohler A."/>
            <person name="Labutti K."/>
            <person name="Lindquist E.A."/>
            <person name="Lipzen A."/>
            <person name="Ohm R.A."/>
            <person name="Wang M."/>
            <person name="Grigoriev I.V."/>
            <person name="Zambonelli A."/>
            <person name="Martin F.M."/>
        </authorList>
    </citation>
    <scope>NUCLEOTIDE SEQUENCE [LARGE SCALE GENOMIC DNA]</scope>
    <source>
        <strain evidence="3 4">Tbo3840</strain>
    </source>
</reference>
<feature type="compositionally biased region" description="Polar residues" evidence="1">
    <location>
        <begin position="489"/>
        <end position="501"/>
    </location>
</feature>
<protein>
    <recommendedName>
        <fullName evidence="2">DUF7905 domain-containing protein</fullName>
    </recommendedName>
</protein>
<gene>
    <name evidence="3" type="ORF">B9Z19DRAFT_1070043</name>
</gene>
<dbReference type="Proteomes" id="UP000244722">
    <property type="component" value="Unassembled WGS sequence"/>
</dbReference>
<organism evidence="3 4">
    <name type="scientific">Tuber borchii</name>
    <name type="common">White truffle</name>
    <dbReference type="NCBI Taxonomy" id="42251"/>
    <lineage>
        <taxon>Eukaryota</taxon>
        <taxon>Fungi</taxon>
        <taxon>Dikarya</taxon>
        <taxon>Ascomycota</taxon>
        <taxon>Pezizomycotina</taxon>
        <taxon>Pezizomycetes</taxon>
        <taxon>Pezizales</taxon>
        <taxon>Tuberaceae</taxon>
        <taxon>Tuber</taxon>
    </lineage>
</organism>
<feature type="compositionally biased region" description="Acidic residues" evidence="1">
    <location>
        <begin position="121"/>
        <end position="137"/>
    </location>
</feature>
<evidence type="ECO:0000259" key="2">
    <source>
        <dbReference type="Pfam" id="PF25482"/>
    </source>
</evidence>
<name>A0A2T7A9D5_TUBBO</name>
<feature type="region of interest" description="Disordered" evidence="1">
    <location>
        <begin position="461"/>
        <end position="516"/>
    </location>
</feature>
<comment type="caution">
    <text evidence="3">The sequence shown here is derived from an EMBL/GenBank/DDBJ whole genome shotgun (WGS) entry which is preliminary data.</text>
</comment>
<sequence>MSTGSDESDSTPEETYIAYKIKTVFEFTPVAIDKLIRTYTQRQSRQLIPVECFFDSKLKLFVLWGDQEACYGAFKTFMDVLSVGTRDAITTIRYGDTVEAPIRRSPFSYLNLGAVQWTEDISDDDESDNRDEGDDDLISPVSSKDLRASTPRSIAEHKHTGTWNPGISALDFSHVLHPVDGYDFIEQISKVTGCTLSPDQASRVVKIGAESPAAIKLALRKLRKVLERYSRGFESIKVTLINPDDKKKFEIRLVSLEKQSELNRTTLYPHGSKWAEIPADNKFLIRMAEYSLEAGKFLNCKIEPHSLQEEFAYLANPQHRWERYLESRGVWDGDAGDQPVSSLSYTSGFLMEPKSNSGDDDGTPTLDLCDSQLSFDSHFSAPPPHEMRANATPTVKSTIRTVRVKKSVEQEKGIGSVIKGNSGLLDSEVILESPTLSPTLAPTRNQNHVFSFEGAFSEIQKPPPVVVPTTRTVRKPRPKKTDAGAPETGTKTLHRTMNQQAPARAKESRSDLTDGVDDSKKVTRYNVQKIQRVFGSCFTHVRGWRGHVRFEASLGRIILTGVPKTVWRRGIEWSDWGSSVEKLKEIKTHFTSVVTREAHDVEHVLELKISRFEAMFSGDLRSEKITYEFHCDVGSKNRIFVMDAQTFDVTCYNDVSDFGTVYWAYPTRAWDARIRLAGCKVLDLEAPGFVEFLASISIRGGESFPAVSFEVKGTGITVNKVQYRHTLRYQVNKKVCLGHEIDLAVTELQDLQVSRRNGPGRRYEAISTGKPAMTADERLSYSFSLVPVEIEKHLVENYNLEVGEEVTWNIEVLADKSGGDGILKALINVVDTLIQRIDDVGFDNNSMPYQRPE</sequence>